<dbReference type="InterPro" id="IPR050204">
    <property type="entry name" value="AraC_XylS_family_regulators"/>
</dbReference>
<dbReference type="RefSeq" id="WP_185749115.1">
    <property type="nucleotide sequence ID" value="NZ_VFPM01000003.1"/>
</dbReference>
<evidence type="ECO:0000313" key="6">
    <source>
        <dbReference type="Proteomes" id="UP000316747"/>
    </source>
</evidence>
<comment type="caution">
    <text evidence="5">The sequence shown here is derived from an EMBL/GenBank/DDBJ whole genome shotgun (WGS) entry which is preliminary data.</text>
</comment>
<name>A0A543HHZ8_9MICO</name>
<evidence type="ECO:0000256" key="3">
    <source>
        <dbReference type="ARBA" id="ARBA00023163"/>
    </source>
</evidence>
<dbReference type="PANTHER" id="PTHR46796">
    <property type="entry name" value="HTH-TYPE TRANSCRIPTIONAL ACTIVATOR RHAS-RELATED"/>
    <property type="match status" value="1"/>
</dbReference>
<dbReference type="InterPro" id="IPR009057">
    <property type="entry name" value="Homeodomain-like_sf"/>
</dbReference>
<dbReference type="Pfam" id="PF12833">
    <property type="entry name" value="HTH_18"/>
    <property type="match status" value="1"/>
</dbReference>
<dbReference type="SMART" id="SM00342">
    <property type="entry name" value="HTH_ARAC"/>
    <property type="match status" value="1"/>
</dbReference>
<gene>
    <name evidence="5" type="ORF">FBY41_3246</name>
</gene>
<keyword evidence="1" id="KW-0805">Transcription regulation</keyword>
<reference evidence="5 6" key="1">
    <citation type="submission" date="2019-06" db="EMBL/GenBank/DDBJ databases">
        <title>Genome sequencing of plant associated microbes to promote plant fitness in Sorghum bicolor and Oryza sativa.</title>
        <authorList>
            <person name="Coleman-Derr D."/>
        </authorList>
    </citation>
    <scope>NUCLEOTIDE SEQUENCE [LARGE SCALE GENOMIC DNA]</scope>
    <source>
        <strain evidence="5 6">KV-663</strain>
    </source>
</reference>
<dbReference type="PROSITE" id="PS01124">
    <property type="entry name" value="HTH_ARAC_FAMILY_2"/>
    <property type="match status" value="1"/>
</dbReference>
<dbReference type="GO" id="GO:0003700">
    <property type="term" value="F:DNA-binding transcription factor activity"/>
    <property type="evidence" value="ECO:0007669"/>
    <property type="project" value="InterPro"/>
</dbReference>
<accession>A0A543HHZ8</accession>
<dbReference type="Proteomes" id="UP000316747">
    <property type="component" value="Unassembled WGS sequence"/>
</dbReference>
<keyword evidence="6" id="KW-1185">Reference proteome</keyword>
<sequence>MKNPSPITCQPRRDLVSTAHECQTSASEHANETDVNRGRGVESDTMVRALDFIENHCAQPLSLTDVAEAAGVTPRGLQYAFRRMLGTTPMEYLRGVRLDRAARELSLGDPDRALTVTETAMRWGFYHPGRFAAAYLERFGEAPHETLTASRESAD</sequence>
<dbReference type="SUPFAM" id="SSF46689">
    <property type="entry name" value="Homeodomain-like"/>
    <property type="match status" value="1"/>
</dbReference>
<evidence type="ECO:0000256" key="1">
    <source>
        <dbReference type="ARBA" id="ARBA00023015"/>
    </source>
</evidence>
<evidence type="ECO:0000256" key="2">
    <source>
        <dbReference type="ARBA" id="ARBA00023125"/>
    </source>
</evidence>
<evidence type="ECO:0000259" key="4">
    <source>
        <dbReference type="PROSITE" id="PS01124"/>
    </source>
</evidence>
<dbReference type="EMBL" id="VFPM01000003">
    <property type="protein sequence ID" value="TQM57907.1"/>
    <property type="molecule type" value="Genomic_DNA"/>
</dbReference>
<proteinExistence type="predicted"/>
<dbReference type="InterPro" id="IPR018060">
    <property type="entry name" value="HTH_AraC"/>
</dbReference>
<evidence type="ECO:0000313" key="5">
    <source>
        <dbReference type="EMBL" id="TQM57907.1"/>
    </source>
</evidence>
<dbReference type="AlphaFoldDB" id="A0A543HHZ8"/>
<dbReference type="GO" id="GO:0043565">
    <property type="term" value="F:sequence-specific DNA binding"/>
    <property type="evidence" value="ECO:0007669"/>
    <property type="project" value="InterPro"/>
</dbReference>
<organism evidence="5 6">
    <name type="scientific">Humibacillus xanthopallidus</name>
    <dbReference type="NCBI Taxonomy" id="412689"/>
    <lineage>
        <taxon>Bacteria</taxon>
        <taxon>Bacillati</taxon>
        <taxon>Actinomycetota</taxon>
        <taxon>Actinomycetes</taxon>
        <taxon>Micrococcales</taxon>
        <taxon>Intrasporangiaceae</taxon>
        <taxon>Humibacillus</taxon>
    </lineage>
</organism>
<dbReference type="PANTHER" id="PTHR46796:SF12">
    <property type="entry name" value="HTH-TYPE DNA-BINDING TRANSCRIPTIONAL ACTIVATOR EUTR"/>
    <property type="match status" value="1"/>
</dbReference>
<keyword evidence="3" id="KW-0804">Transcription</keyword>
<keyword evidence="2" id="KW-0238">DNA-binding</keyword>
<dbReference type="Gene3D" id="1.10.10.60">
    <property type="entry name" value="Homeodomain-like"/>
    <property type="match status" value="1"/>
</dbReference>
<protein>
    <submittedName>
        <fullName evidence="5">Helix-turn-helix protein</fullName>
    </submittedName>
</protein>
<feature type="domain" description="HTH araC/xylS-type" evidence="4">
    <location>
        <begin position="47"/>
        <end position="149"/>
    </location>
</feature>